<gene>
    <name evidence="1" type="ORF">FHU41_000669</name>
</gene>
<dbReference type="Pfam" id="PF04978">
    <property type="entry name" value="MST"/>
    <property type="match status" value="1"/>
</dbReference>
<dbReference type="Proteomes" id="UP000521748">
    <property type="component" value="Unassembled WGS sequence"/>
</dbReference>
<comment type="caution">
    <text evidence="1">The sequence shown here is derived from an EMBL/GenBank/DDBJ whole genome shotgun (WGS) entry which is preliminary data.</text>
</comment>
<accession>A0A7Y9LRU9</accession>
<dbReference type="AlphaFoldDB" id="A0A7Y9LRU9"/>
<sequence>MTSLDEQGRPEPPLAAGEAATLLGFLDYQRATFTWKCSGLDAASLNVTAAASAMTLGGMLKHLAYVEDYWSSTSLLGIAPLAPWNAVDWDADPDWEWNSAAQDAPEKLRTLWQTSVSRSRIAINQAIDDGGLSQPAKRTWPDGRAPSLRWILVHLIEEYARHNGHADLIRESIDGLIGE</sequence>
<name>A0A7Y9LRU9_9MICC</name>
<proteinExistence type="predicted"/>
<dbReference type="RefSeq" id="WP_179388212.1">
    <property type="nucleotide sequence ID" value="NZ_JACBYQ010000001.1"/>
</dbReference>
<dbReference type="InterPro" id="IPR007061">
    <property type="entry name" value="MST-like"/>
</dbReference>
<dbReference type="SUPFAM" id="SSF109854">
    <property type="entry name" value="DinB/YfiT-like putative metalloenzymes"/>
    <property type="match status" value="1"/>
</dbReference>
<organism evidence="1 2">
    <name type="scientific">Psychromicrobium silvestre</name>
    <dbReference type="NCBI Taxonomy" id="1645614"/>
    <lineage>
        <taxon>Bacteria</taxon>
        <taxon>Bacillati</taxon>
        <taxon>Actinomycetota</taxon>
        <taxon>Actinomycetes</taxon>
        <taxon>Micrococcales</taxon>
        <taxon>Micrococcaceae</taxon>
        <taxon>Psychromicrobium</taxon>
    </lineage>
</organism>
<protein>
    <submittedName>
        <fullName evidence="1">Putative damage-inducible protein DinB</fullName>
    </submittedName>
</protein>
<dbReference type="Gene3D" id="1.20.120.450">
    <property type="entry name" value="dinb family like domain"/>
    <property type="match status" value="1"/>
</dbReference>
<keyword evidence="2" id="KW-1185">Reference proteome</keyword>
<reference evidence="1 2" key="1">
    <citation type="submission" date="2020-07" db="EMBL/GenBank/DDBJ databases">
        <title>Sequencing the genomes of 1000 actinobacteria strains.</title>
        <authorList>
            <person name="Klenk H.-P."/>
        </authorList>
    </citation>
    <scope>NUCLEOTIDE SEQUENCE [LARGE SCALE GENOMIC DNA]</scope>
    <source>
        <strain evidence="1 2">DSM 102047</strain>
    </source>
</reference>
<dbReference type="EMBL" id="JACBYQ010000001">
    <property type="protein sequence ID" value="NYE94448.1"/>
    <property type="molecule type" value="Genomic_DNA"/>
</dbReference>
<evidence type="ECO:0000313" key="1">
    <source>
        <dbReference type="EMBL" id="NYE94448.1"/>
    </source>
</evidence>
<dbReference type="InterPro" id="IPR034660">
    <property type="entry name" value="DinB/YfiT-like"/>
</dbReference>
<evidence type="ECO:0000313" key="2">
    <source>
        <dbReference type="Proteomes" id="UP000521748"/>
    </source>
</evidence>